<protein>
    <recommendedName>
        <fullName evidence="2">YtkA-like domain-containing protein</fullName>
    </recommendedName>
</protein>
<proteinExistence type="predicted"/>
<dbReference type="OrthoDB" id="2869751at2"/>
<dbReference type="Proteomes" id="UP000018895">
    <property type="component" value="Unassembled WGS sequence"/>
</dbReference>
<gene>
    <name evidence="3" type="ORF">JCM9152_1442</name>
</gene>
<keyword evidence="4" id="KW-1185">Reference proteome</keyword>
<evidence type="ECO:0000313" key="3">
    <source>
        <dbReference type="EMBL" id="GAE30047.1"/>
    </source>
</evidence>
<dbReference type="EMBL" id="BAUU01000008">
    <property type="protein sequence ID" value="GAE30047.1"/>
    <property type="molecule type" value="Genomic_DNA"/>
</dbReference>
<evidence type="ECO:0000259" key="2">
    <source>
        <dbReference type="Pfam" id="PF13115"/>
    </source>
</evidence>
<evidence type="ECO:0000256" key="1">
    <source>
        <dbReference type="SAM" id="Phobius"/>
    </source>
</evidence>
<dbReference type="STRING" id="1236971.JCM9152_1442"/>
<feature type="transmembrane region" description="Helical" evidence="1">
    <location>
        <begin position="12"/>
        <end position="32"/>
    </location>
</feature>
<name>W4QDM9_9BACI</name>
<evidence type="ECO:0000313" key="4">
    <source>
        <dbReference type="Proteomes" id="UP000018895"/>
    </source>
</evidence>
<dbReference type="AlphaFoldDB" id="W4QDM9"/>
<dbReference type="InterPro" id="IPR032693">
    <property type="entry name" value="YtkA-like_dom"/>
</dbReference>
<dbReference type="Pfam" id="PF13115">
    <property type="entry name" value="YtkA"/>
    <property type="match status" value="1"/>
</dbReference>
<accession>W4QDM9</accession>
<keyword evidence="1" id="KW-0472">Membrane</keyword>
<dbReference type="RefSeq" id="WP_035342277.1">
    <property type="nucleotide sequence ID" value="NZ_BAUU01000008.1"/>
</dbReference>
<keyword evidence="1" id="KW-0812">Transmembrane</keyword>
<feature type="domain" description="YtkA-like" evidence="2">
    <location>
        <begin position="37"/>
        <end position="114"/>
    </location>
</feature>
<comment type="caution">
    <text evidence="3">The sequence shown here is derived from an EMBL/GenBank/DDBJ whole genome shotgun (WGS) entry which is preliminary data.</text>
</comment>
<reference evidence="3" key="1">
    <citation type="journal article" date="2014" name="Genome Announc.">
        <title>Draft Genome Sequences of Three Alkaliphilic Bacillus Strains, Bacillus wakoensis JCM 9140T, Bacillus akibai JCM 9157T, and Bacillus hemicellulosilyticus JCM 9152T.</title>
        <authorList>
            <person name="Yuki M."/>
            <person name="Oshima K."/>
            <person name="Suda W."/>
            <person name="Oshida Y."/>
            <person name="Kitamura K."/>
            <person name="Iida T."/>
            <person name="Hattori M."/>
            <person name="Ohkuma M."/>
        </authorList>
    </citation>
    <scope>NUCLEOTIDE SEQUENCE [LARGE SCALE GENOMIC DNA]</scope>
    <source>
        <strain evidence="3">JCM 9152</strain>
    </source>
</reference>
<keyword evidence="1" id="KW-1133">Transmembrane helix</keyword>
<organism evidence="3 4">
    <name type="scientific">Halalkalibacter hemicellulosilyticusJCM 9152</name>
    <dbReference type="NCBI Taxonomy" id="1236971"/>
    <lineage>
        <taxon>Bacteria</taxon>
        <taxon>Bacillati</taxon>
        <taxon>Bacillota</taxon>
        <taxon>Bacilli</taxon>
        <taxon>Bacillales</taxon>
        <taxon>Bacillaceae</taxon>
        <taxon>Halalkalibacter</taxon>
    </lineage>
</organism>
<sequence length="168" mass="19255">MRIETKTFIEWPAIVAVLVCLIGFVLFIIALFPNEKVIDHWNVTTISEDVFYTGNVSTIHLYIVDERNEPIEDAEVSVVFDRPETVHQIERTFHSIGEGLYEANVIFSVRGQWVALVHAKKGRDVYQNQLFLSVEGEIAARNRRDPADLFHLGQPLPPDLKLEIIRSQ</sequence>